<accession>A0A9Q1CMD4</accession>
<dbReference type="EMBL" id="JAIZAY010000002">
    <property type="protein sequence ID" value="KAJ8047184.1"/>
    <property type="molecule type" value="Genomic_DNA"/>
</dbReference>
<dbReference type="Proteomes" id="UP001152320">
    <property type="component" value="Chromosome 2"/>
</dbReference>
<proteinExistence type="predicted"/>
<organism evidence="1 2">
    <name type="scientific">Holothuria leucospilota</name>
    <name type="common">Black long sea cucumber</name>
    <name type="synonym">Mertensiothuria leucospilota</name>
    <dbReference type="NCBI Taxonomy" id="206669"/>
    <lineage>
        <taxon>Eukaryota</taxon>
        <taxon>Metazoa</taxon>
        <taxon>Echinodermata</taxon>
        <taxon>Eleutherozoa</taxon>
        <taxon>Echinozoa</taxon>
        <taxon>Holothuroidea</taxon>
        <taxon>Aspidochirotacea</taxon>
        <taxon>Aspidochirotida</taxon>
        <taxon>Holothuriidae</taxon>
        <taxon>Holothuria</taxon>
    </lineage>
</organism>
<keyword evidence="2" id="KW-1185">Reference proteome</keyword>
<evidence type="ECO:0000313" key="1">
    <source>
        <dbReference type="EMBL" id="KAJ8047184.1"/>
    </source>
</evidence>
<evidence type="ECO:0000313" key="2">
    <source>
        <dbReference type="Proteomes" id="UP001152320"/>
    </source>
</evidence>
<comment type="caution">
    <text evidence="1">The sequence shown here is derived from an EMBL/GenBank/DDBJ whole genome shotgun (WGS) entry which is preliminary data.</text>
</comment>
<dbReference type="OrthoDB" id="10038899at2759"/>
<name>A0A9Q1CMD4_HOLLE</name>
<protein>
    <submittedName>
        <fullName evidence="1">Uncharacterized protein</fullName>
    </submittedName>
</protein>
<reference evidence="1" key="1">
    <citation type="submission" date="2021-10" db="EMBL/GenBank/DDBJ databases">
        <title>Tropical sea cucumber genome reveals ecological adaptation and Cuvierian tubules defense mechanism.</title>
        <authorList>
            <person name="Chen T."/>
        </authorList>
    </citation>
    <scope>NUCLEOTIDE SEQUENCE</scope>
    <source>
        <strain evidence="1">Nanhai2018</strain>
        <tissue evidence="1">Muscle</tissue>
    </source>
</reference>
<sequence length="282" mass="32466">MFLFLLQLDEVTVCLKSEEQLKRFLPSEGDRLFVKILSTIVEEGIRLFFPNAKSSKEKVTEFEIELLDLLKQVYHDTTVEQLYEQFKIPLLRFYIATTPSNTSKACDNIELSSDTDDFVDPFDDGFFDVGSEVTVAPCDSDDQGCYQAKLNKDVMGKILEVRMVQTNGKIEEGEGHGILRDALTEFWSACSRYLNGHGYQVPIIRHDFGKEKWEIIGRILLKGWNDTGYFPIMFAPVFMEQCVYGDEHDGDILESFMMYVSDYERETFKCALDSFLEGPDEF</sequence>
<dbReference type="AlphaFoldDB" id="A0A9Q1CMD4"/>
<gene>
    <name evidence="1" type="ORF">HOLleu_06115</name>
</gene>